<dbReference type="SUPFAM" id="SSF53649">
    <property type="entry name" value="Alkaline phosphatase-like"/>
    <property type="match status" value="1"/>
</dbReference>
<dbReference type="InterPro" id="IPR000917">
    <property type="entry name" value="Sulfatase_N"/>
</dbReference>
<dbReference type="PROSITE" id="PS00149">
    <property type="entry name" value="SULFATASE_2"/>
    <property type="match status" value="1"/>
</dbReference>
<proteinExistence type="inferred from homology"/>
<dbReference type="GO" id="GO:0004065">
    <property type="term" value="F:arylsulfatase activity"/>
    <property type="evidence" value="ECO:0007669"/>
    <property type="project" value="UniProtKB-EC"/>
</dbReference>
<keyword evidence="4" id="KW-0732">Signal</keyword>
<evidence type="ECO:0000256" key="4">
    <source>
        <dbReference type="ARBA" id="ARBA00022729"/>
    </source>
</evidence>
<evidence type="ECO:0000256" key="2">
    <source>
        <dbReference type="ARBA" id="ARBA00008779"/>
    </source>
</evidence>
<dbReference type="InterPro" id="IPR024607">
    <property type="entry name" value="Sulfatase_CS"/>
</dbReference>
<name>A0A517T0T3_9BACT</name>
<dbReference type="AlphaFoldDB" id="A0A517T0T3"/>
<keyword evidence="10" id="KW-1185">Reference proteome</keyword>
<dbReference type="CDD" id="cd16144">
    <property type="entry name" value="ARS_like"/>
    <property type="match status" value="1"/>
</dbReference>
<dbReference type="GO" id="GO:0046872">
    <property type="term" value="F:metal ion binding"/>
    <property type="evidence" value="ECO:0007669"/>
    <property type="project" value="UniProtKB-KW"/>
</dbReference>
<reference evidence="9 10" key="1">
    <citation type="submission" date="2019-02" db="EMBL/GenBank/DDBJ databases">
        <title>Deep-cultivation of Planctomycetes and their phenomic and genomic characterization uncovers novel biology.</title>
        <authorList>
            <person name="Wiegand S."/>
            <person name="Jogler M."/>
            <person name="Boedeker C."/>
            <person name="Pinto D."/>
            <person name="Vollmers J."/>
            <person name="Rivas-Marin E."/>
            <person name="Kohn T."/>
            <person name="Peeters S.H."/>
            <person name="Heuer A."/>
            <person name="Rast P."/>
            <person name="Oberbeckmann S."/>
            <person name="Bunk B."/>
            <person name="Jeske O."/>
            <person name="Meyerdierks A."/>
            <person name="Storesund J.E."/>
            <person name="Kallscheuer N."/>
            <person name="Luecker S."/>
            <person name="Lage O.M."/>
            <person name="Pohl T."/>
            <person name="Merkel B.J."/>
            <person name="Hornburger P."/>
            <person name="Mueller R.-W."/>
            <person name="Bruemmer F."/>
            <person name="Labrenz M."/>
            <person name="Spormann A.M."/>
            <person name="Op den Camp H."/>
            <person name="Overmann J."/>
            <person name="Amann R."/>
            <person name="Jetten M.S.M."/>
            <person name="Mascher T."/>
            <person name="Medema M.H."/>
            <person name="Devos D.P."/>
            <person name="Kaster A.-K."/>
            <person name="Ovreas L."/>
            <person name="Rohde M."/>
            <person name="Galperin M.Y."/>
            <person name="Jogler C."/>
        </authorList>
    </citation>
    <scope>NUCLEOTIDE SEQUENCE [LARGE SCALE GENOMIC DNA]</scope>
    <source>
        <strain evidence="9 10">SV_7m_r</strain>
    </source>
</reference>
<keyword evidence="5 9" id="KW-0378">Hydrolase</keyword>
<evidence type="ECO:0000256" key="3">
    <source>
        <dbReference type="ARBA" id="ARBA00022723"/>
    </source>
</evidence>
<dbReference type="InterPro" id="IPR050738">
    <property type="entry name" value="Sulfatase"/>
</dbReference>
<evidence type="ECO:0000256" key="7">
    <source>
        <dbReference type="SAM" id="MobiDB-lite"/>
    </source>
</evidence>
<evidence type="ECO:0000256" key="5">
    <source>
        <dbReference type="ARBA" id="ARBA00022801"/>
    </source>
</evidence>
<feature type="domain" description="Sulfatase N-terminal" evidence="8">
    <location>
        <begin position="87"/>
        <end position="400"/>
    </location>
</feature>
<dbReference type="Pfam" id="PF00884">
    <property type="entry name" value="Sulfatase"/>
    <property type="match status" value="1"/>
</dbReference>
<evidence type="ECO:0000313" key="9">
    <source>
        <dbReference type="EMBL" id="QDT61972.1"/>
    </source>
</evidence>
<evidence type="ECO:0000256" key="1">
    <source>
        <dbReference type="ARBA" id="ARBA00001913"/>
    </source>
</evidence>
<evidence type="ECO:0000313" key="10">
    <source>
        <dbReference type="Proteomes" id="UP000315003"/>
    </source>
</evidence>
<comment type="cofactor">
    <cofactor evidence="1">
        <name>Ca(2+)</name>
        <dbReference type="ChEBI" id="CHEBI:29108"/>
    </cofactor>
</comment>
<feature type="region of interest" description="Disordered" evidence="7">
    <location>
        <begin position="510"/>
        <end position="545"/>
    </location>
</feature>
<accession>A0A517T0T3</accession>
<dbReference type="EMBL" id="CP036272">
    <property type="protein sequence ID" value="QDT61972.1"/>
    <property type="molecule type" value="Genomic_DNA"/>
</dbReference>
<dbReference type="Gene3D" id="3.30.1120.10">
    <property type="match status" value="1"/>
</dbReference>
<dbReference type="PANTHER" id="PTHR42693:SF42">
    <property type="entry name" value="ARYLSULFATASE G"/>
    <property type="match status" value="1"/>
</dbReference>
<organism evidence="9 10">
    <name type="scientific">Stieleria bergensis</name>
    <dbReference type="NCBI Taxonomy" id="2528025"/>
    <lineage>
        <taxon>Bacteria</taxon>
        <taxon>Pseudomonadati</taxon>
        <taxon>Planctomycetota</taxon>
        <taxon>Planctomycetia</taxon>
        <taxon>Pirellulales</taxon>
        <taxon>Pirellulaceae</taxon>
        <taxon>Stieleria</taxon>
    </lineage>
</organism>
<dbReference type="RefSeq" id="WP_419187716.1">
    <property type="nucleotide sequence ID" value="NZ_CP036272.1"/>
</dbReference>
<sequence length="545" mass="60938">MFTAMLSKSWWPDRIRAIAPSHITSSHRSDFGSQKGLASLRWRRFIDPSHSYTSMRTLSHFIIAVLITCSVANVRAQANETETPTKPNVLFIFLDDFGWRDAGFMGSDFYQTPNLDALAAKGMVFNNAYAGAANCAPSRACLLSGQYSPRHEIYNVGTTRRGKKQHGKLMHVPGTDTLRKDIKTWAHCVHEAGYRTGTIGKWHLSNDPLPYGFDFNFAGTHSGSPPRGYYPPHGNIAELKDAPKDEYLTNRLTDEAIGFIERNQQQPWFLYLTHFAVHTPIQGEPELVRKYQNLPPGKLHQHPVMAAMIESMDRGVGKITAALDRLDLADNTIIVFTSDNGGYGPATSMAPLKGYKGTYYEGGIREPMFVVWPGVTKPGTTCDWPVINVDLLPTFCSMTGAQLPNQAIDGVSLTPLLTGQASSDMQDRSIYWHFPAYLQSYARTDQQRDPLFRSRPCTVMRSGKWKLHEYFEDGDLELYDLEADAGEQNNLVSTQPDVAKRLHDEMQAWRRATNAPVPSTPNPNYDANSEAAAINKLGRNKTSKK</sequence>
<evidence type="ECO:0000256" key="6">
    <source>
        <dbReference type="ARBA" id="ARBA00022837"/>
    </source>
</evidence>
<keyword evidence="3" id="KW-0479">Metal-binding</keyword>
<dbReference type="InterPro" id="IPR017850">
    <property type="entry name" value="Alkaline_phosphatase_core_sf"/>
</dbReference>
<dbReference type="Gene3D" id="3.40.720.10">
    <property type="entry name" value="Alkaline Phosphatase, subunit A"/>
    <property type="match status" value="1"/>
</dbReference>
<dbReference type="EC" id="3.1.6.1" evidence="9"/>
<dbReference type="PANTHER" id="PTHR42693">
    <property type="entry name" value="ARYLSULFATASE FAMILY MEMBER"/>
    <property type="match status" value="1"/>
</dbReference>
<comment type="similarity">
    <text evidence="2">Belongs to the sulfatase family.</text>
</comment>
<protein>
    <submittedName>
        <fullName evidence="9">Arylsulfatase</fullName>
        <ecNumber evidence="9">3.1.6.1</ecNumber>
    </submittedName>
</protein>
<gene>
    <name evidence="9" type="primary">atsA_60</name>
    <name evidence="9" type="ORF">SV7mr_45130</name>
</gene>
<keyword evidence="6" id="KW-0106">Calcium</keyword>
<evidence type="ECO:0000259" key="8">
    <source>
        <dbReference type="Pfam" id="PF00884"/>
    </source>
</evidence>
<dbReference type="Proteomes" id="UP000315003">
    <property type="component" value="Chromosome"/>
</dbReference>